<dbReference type="NCBIfam" id="TIGR04056">
    <property type="entry name" value="OMP_RagA_SusC"/>
    <property type="match status" value="1"/>
</dbReference>
<dbReference type="InterPro" id="IPR023996">
    <property type="entry name" value="TonB-dep_OMP_SusC/RagA"/>
</dbReference>
<comment type="similarity">
    <text evidence="8">Belongs to the TonB-dependent receptor family.</text>
</comment>
<evidence type="ECO:0000256" key="1">
    <source>
        <dbReference type="ARBA" id="ARBA00004571"/>
    </source>
</evidence>
<dbReference type="PANTHER" id="PTHR30069">
    <property type="entry name" value="TONB-DEPENDENT OUTER MEMBRANE RECEPTOR"/>
    <property type="match status" value="1"/>
</dbReference>
<organism evidence="11 12">
    <name type="scientific">Chitinophaga filiformis</name>
    <name type="common">Myxococcus filiformis</name>
    <name type="synonym">Flexibacter filiformis</name>
    <dbReference type="NCBI Taxonomy" id="104663"/>
    <lineage>
        <taxon>Bacteria</taxon>
        <taxon>Pseudomonadati</taxon>
        <taxon>Bacteroidota</taxon>
        <taxon>Chitinophagia</taxon>
        <taxon>Chitinophagales</taxon>
        <taxon>Chitinophagaceae</taxon>
        <taxon>Chitinophaga</taxon>
    </lineage>
</organism>
<evidence type="ECO:0000256" key="7">
    <source>
        <dbReference type="ARBA" id="ARBA00023237"/>
    </source>
</evidence>
<dbReference type="InterPro" id="IPR037066">
    <property type="entry name" value="Plug_dom_sf"/>
</dbReference>
<dbReference type="Gene3D" id="2.40.170.20">
    <property type="entry name" value="TonB-dependent receptor, beta-barrel domain"/>
    <property type="match status" value="1"/>
</dbReference>
<evidence type="ECO:0000256" key="2">
    <source>
        <dbReference type="ARBA" id="ARBA00022448"/>
    </source>
</evidence>
<dbReference type="Pfam" id="PF07715">
    <property type="entry name" value="Plug"/>
    <property type="match status" value="1"/>
</dbReference>
<keyword evidence="5 9" id="KW-0732">Signal</keyword>
<dbReference type="Proteomes" id="UP000830198">
    <property type="component" value="Chromosome"/>
</dbReference>
<proteinExistence type="inferred from homology"/>
<feature type="domain" description="TonB-dependent receptor plug" evidence="10">
    <location>
        <begin position="123"/>
        <end position="225"/>
    </location>
</feature>
<dbReference type="InterPro" id="IPR039426">
    <property type="entry name" value="TonB-dep_rcpt-like"/>
</dbReference>
<feature type="chain" id="PRO_5045346228" evidence="9">
    <location>
        <begin position="28"/>
        <end position="1039"/>
    </location>
</feature>
<dbReference type="RefSeq" id="WP_247809814.1">
    <property type="nucleotide sequence ID" value="NZ_CP095855.1"/>
</dbReference>
<dbReference type="InterPro" id="IPR012910">
    <property type="entry name" value="Plug_dom"/>
</dbReference>
<dbReference type="EMBL" id="CP095855">
    <property type="protein sequence ID" value="UPK67433.1"/>
    <property type="molecule type" value="Genomic_DNA"/>
</dbReference>
<keyword evidence="4 8" id="KW-0812">Transmembrane</keyword>
<dbReference type="SUPFAM" id="SSF49464">
    <property type="entry name" value="Carboxypeptidase regulatory domain-like"/>
    <property type="match status" value="1"/>
</dbReference>
<dbReference type="InterPro" id="IPR036942">
    <property type="entry name" value="Beta-barrel_TonB_sf"/>
</dbReference>
<evidence type="ECO:0000313" key="12">
    <source>
        <dbReference type="Proteomes" id="UP000830198"/>
    </source>
</evidence>
<gene>
    <name evidence="11" type="ORF">MYF79_21045</name>
</gene>
<evidence type="ECO:0000256" key="3">
    <source>
        <dbReference type="ARBA" id="ARBA00022452"/>
    </source>
</evidence>
<keyword evidence="11" id="KW-0675">Receptor</keyword>
<dbReference type="Gene3D" id="2.60.40.1120">
    <property type="entry name" value="Carboxypeptidase-like, regulatory domain"/>
    <property type="match status" value="1"/>
</dbReference>
<keyword evidence="6 8" id="KW-0472">Membrane</keyword>
<evidence type="ECO:0000256" key="6">
    <source>
        <dbReference type="ARBA" id="ARBA00023136"/>
    </source>
</evidence>
<dbReference type="InterPro" id="IPR008969">
    <property type="entry name" value="CarboxyPept-like_regulatory"/>
</dbReference>
<dbReference type="SUPFAM" id="SSF56935">
    <property type="entry name" value="Porins"/>
    <property type="match status" value="1"/>
</dbReference>
<evidence type="ECO:0000259" key="10">
    <source>
        <dbReference type="Pfam" id="PF07715"/>
    </source>
</evidence>
<comment type="subcellular location">
    <subcellularLocation>
        <location evidence="1 8">Cell outer membrane</location>
        <topology evidence="1 8">Multi-pass membrane protein</topology>
    </subcellularLocation>
</comment>
<dbReference type="NCBIfam" id="TIGR04057">
    <property type="entry name" value="SusC_RagA_signa"/>
    <property type="match status" value="1"/>
</dbReference>
<dbReference type="Gene3D" id="2.170.130.10">
    <property type="entry name" value="TonB-dependent receptor, plug domain"/>
    <property type="match status" value="1"/>
</dbReference>
<keyword evidence="2 8" id="KW-0813">Transport</keyword>
<evidence type="ECO:0000256" key="9">
    <source>
        <dbReference type="SAM" id="SignalP"/>
    </source>
</evidence>
<keyword evidence="7 8" id="KW-0998">Cell outer membrane</keyword>
<protein>
    <submittedName>
        <fullName evidence="11">TonB-dependent receptor</fullName>
    </submittedName>
</protein>
<reference evidence="11 12" key="1">
    <citation type="submission" date="2022-04" db="EMBL/GenBank/DDBJ databases">
        <title>The arsenic-methylating capacity of Chitinophaga filiformis YT5 during chitin decomposition.</title>
        <authorList>
            <person name="Chen G."/>
            <person name="Liang Y."/>
        </authorList>
    </citation>
    <scope>NUCLEOTIDE SEQUENCE [LARGE SCALE GENOMIC DNA]</scope>
    <source>
        <strain evidence="11 12">YT5</strain>
    </source>
</reference>
<evidence type="ECO:0000256" key="8">
    <source>
        <dbReference type="PROSITE-ProRule" id="PRU01360"/>
    </source>
</evidence>
<feature type="signal peptide" evidence="9">
    <location>
        <begin position="1"/>
        <end position="27"/>
    </location>
</feature>
<dbReference type="InterPro" id="IPR023997">
    <property type="entry name" value="TonB-dep_OMP_SusC/RagA_CS"/>
</dbReference>
<dbReference type="PROSITE" id="PS52016">
    <property type="entry name" value="TONB_DEPENDENT_REC_3"/>
    <property type="match status" value="1"/>
</dbReference>
<dbReference type="Pfam" id="PF13715">
    <property type="entry name" value="CarbopepD_reg_2"/>
    <property type="match status" value="1"/>
</dbReference>
<keyword evidence="3 8" id="KW-1134">Transmembrane beta strand</keyword>
<name>A0ABY4HWR9_CHIFI</name>
<evidence type="ECO:0000313" key="11">
    <source>
        <dbReference type="EMBL" id="UPK67433.1"/>
    </source>
</evidence>
<accession>A0ABY4HWR9</accession>
<sequence>MKSTKIRLYLLLLWGLFSVLLSTNAIAQTAKINGAVLNQRTAAPVQGATVTVKNTKRLATTDDAGKFSIEASANDILVISSVGYTSQELKAGAGNVQVQLQESISQMEGVIVIGYGVQKKKLVTGANLQVKGDDIQKQSTTNALQALQGQAPGVQLTSYSGQPGSAMNVIIRGKGTIGNFSPLYVVDGIQTGDISYLNPADIESIDVLKDAASAAIYGSQAANGVILVTTRTGKNNQKAQVTLDTYYGWQNVAHKAQLLNAKEYAILMNEAAVNSGKAPYFTNDVINNLPVNTNWMDQMFQKNVPTQNYVLGVQGGGAGSAYSLSLGYTNQGGIVGGSAISNYERYTLRINSEHSLYQNVVKLGEHLTFNYLNTHGIGVGGQYNNSLRAAFQATPFLPMYDSTGDFYAGDNLGWYPGHPDRAWDNAQANPYAVMYYNNQNRNSSQGLFGDVYLQIEPVKGLRYRTSLGLNYNSNQGRGYTPVYHLSIFSFNDTSKVNQSMGMSKTIQFDNLLSYDFNIAGGHSFSLMAGSSALKTDGSNMSGYNWDLRVPDLQHAYLSVAQNVNRGAPYMGVSGGPFQSALVSYFGRLQYNFREKYLLSLTFRADGSSNFAPEHRWGHFPSVSAGWVATREGFMSNVHGLDFFKLRGSWGRVGNQNVAAYQYLSPISFTNAAYIFGPAEGASTQGAYPNRLANPNVKWETSEQVNIGFDATLIQRLNVTFDYYVKKTKDWLITAPILATAGADAPLINGGDVKNTGVELALSYHNTIGRSLNYSIGLNGAYNKNRIGNIPTNDHIIHGNTNVLYANALEFYRAANGHPVGYFWGLKTDGIFQTEAEVNSYVNKAGGRVQPNAQPGDVRYVDLNGDGVIDDKDKTQIGDPNPHFTFGFSIGLDYKGWDFSVQASGVAGNQIVQSWRNQSGARDNYSAAMLERWHGPGSSNKLPRVTEDNRNWTQFSDLYIHKGDFLRINTITLGYDFSQLAKKSYLGKVRLYGAVLNAFTFSKYNGMDPEVGYNEGFSSGVDLGYYPRPRTMMIGANIRF</sequence>
<evidence type="ECO:0000256" key="4">
    <source>
        <dbReference type="ARBA" id="ARBA00022692"/>
    </source>
</evidence>
<evidence type="ECO:0000256" key="5">
    <source>
        <dbReference type="ARBA" id="ARBA00022729"/>
    </source>
</evidence>
<dbReference type="PANTHER" id="PTHR30069:SF29">
    <property type="entry name" value="HEMOGLOBIN AND HEMOGLOBIN-HAPTOGLOBIN-BINDING PROTEIN 1-RELATED"/>
    <property type="match status" value="1"/>
</dbReference>
<keyword evidence="12" id="KW-1185">Reference proteome</keyword>